<name>A0A7R8HB41_LEPSM</name>
<dbReference type="Proteomes" id="UP000675881">
    <property type="component" value="Chromosome 6"/>
</dbReference>
<dbReference type="SUPFAM" id="SSF53098">
    <property type="entry name" value="Ribonuclease H-like"/>
    <property type="match status" value="1"/>
</dbReference>
<dbReference type="OrthoDB" id="6378618at2759"/>
<dbReference type="EMBL" id="HG994585">
    <property type="protein sequence ID" value="CAF2975596.1"/>
    <property type="molecule type" value="Genomic_DNA"/>
</dbReference>
<evidence type="ECO:0000313" key="1">
    <source>
        <dbReference type="EMBL" id="CAF2975596.1"/>
    </source>
</evidence>
<evidence type="ECO:0000313" key="2">
    <source>
        <dbReference type="Proteomes" id="UP000675881"/>
    </source>
</evidence>
<dbReference type="Gene3D" id="3.30.420.10">
    <property type="entry name" value="Ribonuclease H-like superfamily/Ribonuclease H"/>
    <property type="match status" value="1"/>
</dbReference>
<reference evidence="1" key="1">
    <citation type="submission" date="2021-02" db="EMBL/GenBank/DDBJ databases">
        <authorList>
            <person name="Bekaert M."/>
        </authorList>
    </citation>
    <scope>NUCLEOTIDE SEQUENCE</scope>
    <source>
        <strain evidence="1">IoA-00</strain>
    </source>
</reference>
<gene>
    <name evidence="1" type="ORF">LSAA_11297</name>
</gene>
<keyword evidence="2" id="KW-1185">Reference proteome</keyword>
<dbReference type="InterPro" id="IPR012337">
    <property type="entry name" value="RNaseH-like_sf"/>
</dbReference>
<organism evidence="1 2">
    <name type="scientific">Lepeophtheirus salmonis</name>
    <name type="common">Salmon louse</name>
    <name type="synonym">Caligus salmonis</name>
    <dbReference type="NCBI Taxonomy" id="72036"/>
    <lineage>
        <taxon>Eukaryota</taxon>
        <taxon>Metazoa</taxon>
        <taxon>Ecdysozoa</taxon>
        <taxon>Arthropoda</taxon>
        <taxon>Crustacea</taxon>
        <taxon>Multicrustacea</taxon>
        <taxon>Hexanauplia</taxon>
        <taxon>Copepoda</taxon>
        <taxon>Siphonostomatoida</taxon>
        <taxon>Caligidae</taxon>
        <taxon>Lepeophtheirus</taxon>
    </lineage>
</organism>
<protein>
    <submittedName>
        <fullName evidence="1">(salmon louse) hypothetical protein</fullName>
    </submittedName>
</protein>
<proteinExistence type="predicted"/>
<accession>A0A7R8HB41</accession>
<dbReference type="InterPro" id="IPR036397">
    <property type="entry name" value="RNaseH_sf"/>
</dbReference>
<dbReference type="AlphaFoldDB" id="A0A7R8HB41"/>
<sequence>MPHVSFEFIYQYLLKGVWPPTVLTKGGKPNFQRHEDPMYKKENYDETGEKVEVLSRVLFTKAEQKRVIRFVHKGLRNSIESQSMSGHRGKVNNKWARQNVPVPKAAMEQIGIDLASLPECAGYRYFILAIDYFSKRTEGEPLKDKNGDENCLFRTYFTQAHSGTDVPMKAELV</sequence>
<dbReference type="GO" id="GO:0003676">
    <property type="term" value="F:nucleic acid binding"/>
    <property type="evidence" value="ECO:0007669"/>
    <property type="project" value="InterPro"/>
</dbReference>